<dbReference type="Gene3D" id="3.30.160.70">
    <property type="entry name" value="Methylated DNA-protein cysteine methyltransferase domain"/>
    <property type="match status" value="1"/>
</dbReference>
<feature type="domain" description="Methylguanine DNA methyltransferase ribonuclease-like" evidence="10">
    <location>
        <begin position="45"/>
        <end position="121"/>
    </location>
</feature>
<dbReference type="PROSITE" id="PS00374">
    <property type="entry name" value="MGMT"/>
    <property type="match status" value="1"/>
</dbReference>
<evidence type="ECO:0000256" key="1">
    <source>
        <dbReference type="ARBA" id="ARBA00001286"/>
    </source>
</evidence>
<reference evidence="11 12" key="1">
    <citation type="submission" date="2022-08" db="EMBL/GenBank/DDBJ databases">
        <authorList>
            <person name="Somphong A."/>
            <person name="Phongsopitanun W."/>
        </authorList>
    </citation>
    <scope>NUCLEOTIDE SEQUENCE [LARGE SCALE GENOMIC DNA]</scope>
    <source>
        <strain evidence="11 12">LP11</strain>
    </source>
</reference>
<feature type="domain" description="Methylated-DNA-[protein]-cysteine S-methyltransferase DNA binding" evidence="9">
    <location>
        <begin position="128"/>
        <end position="206"/>
    </location>
</feature>
<dbReference type="InterPro" id="IPR001497">
    <property type="entry name" value="MethylDNA_cys_MeTrfase_AS"/>
</dbReference>
<evidence type="ECO:0000256" key="7">
    <source>
        <dbReference type="ARBA" id="ARBA00049348"/>
    </source>
</evidence>
<dbReference type="InterPro" id="IPR008332">
    <property type="entry name" value="MethylG_MeTrfase_N"/>
</dbReference>
<organism evidence="11 12">
    <name type="scientific">Streptomyces pyxinicus</name>
    <dbReference type="NCBI Taxonomy" id="2970331"/>
    <lineage>
        <taxon>Bacteria</taxon>
        <taxon>Bacillati</taxon>
        <taxon>Actinomycetota</taxon>
        <taxon>Actinomycetes</taxon>
        <taxon>Kitasatosporales</taxon>
        <taxon>Streptomycetaceae</taxon>
        <taxon>Streptomyces</taxon>
    </lineage>
</organism>
<gene>
    <name evidence="11" type="ORF">NX794_20665</name>
</gene>
<keyword evidence="2 8" id="KW-0963">Cytoplasm</keyword>
<keyword evidence="12" id="KW-1185">Reference proteome</keyword>
<dbReference type="HAMAP" id="MF_00772">
    <property type="entry name" value="OGT"/>
    <property type="match status" value="1"/>
</dbReference>
<dbReference type="EC" id="2.1.1.63" evidence="8"/>
<dbReference type="InterPro" id="IPR036631">
    <property type="entry name" value="MGMT_N_sf"/>
</dbReference>
<dbReference type="PANTHER" id="PTHR10815">
    <property type="entry name" value="METHYLATED-DNA--PROTEIN-CYSTEINE METHYLTRANSFERASE"/>
    <property type="match status" value="1"/>
</dbReference>
<keyword evidence="3 8" id="KW-0489">Methyltransferase</keyword>
<dbReference type="SUPFAM" id="SSF46767">
    <property type="entry name" value="Methylated DNA-protein cysteine methyltransferase, C-terminal domain"/>
    <property type="match status" value="1"/>
</dbReference>
<keyword evidence="5 8" id="KW-0227">DNA damage</keyword>
<protein>
    <recommendedName>
        <fullName evidence="8">Methylated-DNA--protein-cysteine methyltransferase</fullName>
        <ecNumber evidence="8">2.1.1.63</ecNumber>
    </recommendedName>
    <alternativeName>
        <fullName evidence="8">6-O-methylguanine-DNA methyltransferase</fullName>
        <shortName evidence="8">MGMT</shortName>
    </alternativeName>
    <alternativeName>
        <fullName evidence="8">O-6-methylguanine-DNA-alkyltransferase</fullName>
    </alternativeName>
</protein>
<accession>A0ABT2B505</accession>
<comment type="catalytic activity">
    <reaction evidence="7 8">
        <text>a 6-O-methyl-2'-deoxyguanosine in DNA + L-cysteinyl-[protein] = S-methyl-L-cysteinyl-[protein] + a 2'-deoxyguanosine in DNA</text>
        <dbReference type="Rhea" id="RHEA:24000"/>
        <dbReference type="Rhea" id="RHEA-COMP:10131"/>
        <dbReference type="Rhea" id="RHEA-COMP:10132"/>
        <dbReference type="Rhea" id="RHEA-COMP:11367"/>
        <dbReference type="Rhea" id="RHEA-COMP:11368"/>
        <dbReference type="ChEBI" id="CHEBI:29950"/>
        <dbReference type="ChEBI" id="CHEBI:82612"/>
        <dbReference type="ChEBI" id="CHEBI:85445"/>
        <dbReference type="ChEBI" id="CHEBI:85448"/>
        <dbReference type="EC" id="2.1.1.63"/>
    </reaction>
</comment>
<sequence>MTTTHPPDPDGTGLDLAVPWPDEALMGRLYARLGREAEATGVLDIAYGTLDTPVGSLLLAATERGVIRVAFAAQDHEAALQQLSDKVSPRILQAPARLDVVSRQLDEYFDGRRHTFDVPLDWTLASGFRRTALDRLYDIGYGHTATYAELAAAAGSPRAVRAAGTACATNPLPLVVPCHRVVRADGSIGRYAGGVDAKRYLLGMESST</sequence>
<dbReference type="Pfam" id="PF01035">
    <property type="entry name" value="DNA_binding_1"/>
    <property type="match status" value="1"/>
</dbReference>
<dbReference type="NCBIfam" id="TIGR00589">
    <property type="entry name" value="ogt"/>
    <property type="match status" value="1"/>
</dbReference>
<evidence type="ECO:0000256" key="3">
    <source>
        <dbReference type="ARBA" id="ARBA00022603"/>
    </source>
</evidence>
<comment type="caution">
    <text evidence="11">The sequence shown here is derived from an EMBL/GenBank/DDBJ whole genome shotgun (WGS) entry which is preliminary data.</text>
</comment>
<dbReference type="Gene3D" id="1.10.10.10">
    <property type="entry name" value="Winged helix-like DNA-binding domain superfamily/Winged helix DNA-binding domain"/>
    <property type="match status" value="1"/>
</dbReference>
<comment type="miscellaneous">
    <text evidence="8">This enzyme catalyzes only one turnover and therefore is not strictly catalytic. According to one definition, an enzyme is a biocatalyst that acts repeatedly and over many reaction cycles.</text>
</comment>
<evidence type="ECO:0000256" key="8">
    <source>
        <dbReference type="HAMAP-Rule" id="MF_00772"/>
    </source>
</evidence>
<comment type="similarity">
    <text evidence="8">Belongs to the MGMT family.</text>
</comment>
<evidence type="ECO:0000256" key="2">
    <source>
        <dbReference type="ARBA" id="ARBA00022490"/>
    </source>
</evidence>
<keyword evidence="6 8" id="KW-0234">DNA repair</keyword>
<proteinExistence type="inferred from homology"/>
<evidence type="ECO:0000256" key="4">
    <source>
        <dbReference type="ARBA" id="ARBA00022679"/>
    </source>
</evidence>
<comment type="catalytic activity">
    <reaction evidence="1 8">
        <text>a 4-O-methyl-thymidine in DNA + L-cysteinyl-[protein] = a thymidine in DNA + S-methyl-L-cysteinyl-[protein]</text>
        <dbReference type="Rhea" id="RHEA:53428"/>
        <dbReference type="Rhea" id="RHEA-COMP:10131"/>
        <dbReference type="Rhea" id="RHEA-COMP:10132"/>
        <dbReference type="Rhea" id="RHEA-COMP:13555"/>
        <dbReference type="Rhea" id="RHEA-COMP:13556"/>
        <dbReference type="ChEBI" id="CHEBI:29950"/>
        <dbReference type="ChEBI" id="CHEBI:82612"/>
        <dbReference type="ChEBI" id="CHEBI:137386"/>
        <dbReference type="ChEBI" id="CHEBI:137387"/>
        <dbReference type="EC" id="2.1.1.63"/>
    </reaction>
</comment>
<comment type="subcellular location">
    <subcellularLocation>
        <location evidence="8">Cytoplasm</location>
    </subcellularLocation>
</comment>
<dbReference type="PANTHER" id="PTHR10815:SF13">
    <property type="entry name" value="METHYLATED-DNA--PROTEIN-CYSTEINE METHYLTRANSFERASE"/>
    <property type="match status" value="1"/>
</dbReference>
<evidence type="ECO:0000259" key="10">
    <source>
        <dbReference type="Pfam" id="PF02870"/>
    </source>
</evidence>
<evidence type="ECO:0000256" key="5">
    <source>
        <dbReference type="ARBA" id="ARBA00022763"/>
    </source>
</evidence>
<dbReference type="Pfam" id="PF02870">
    <property type="entry name" value="Methyltransf_1N"/>
    <property type="match status" value="1"/>
</dbReference>
<dbReference type="SUPFAM" id="SSF53155">
    <property type="entry name" value="Methylated DNA-protein cysteine methyltransferase domain"/>
    <property type="match status" value="1"/>
</dbReference>
<dbReference type="EMBL" id="JANUGP010000015">
    <property type="protein sequence ID" value="MCS0603608.1"/>
    <property type="molecule type" value="Genomic_DNA"/>
</dbReference>
<dbReference type="InterPro" id="IPR014048">
    <property type="entry name" value="MethylDNA_cys_MeTrfase_DNA-bd"/>
</dbReference>
<evidence type="ECO:0000313" key="11">
    <source>
        <dbReference type="EMBL" id="MCS0603608.1"/>
    </source>
</evidence>
<dbReference type="InterPro" id="IPR036217">
    <property type="entry name" value="MethylDNA_cys_MeTrfase_DNAb"/>
</dbReference>
<evidence type="ECO:0000256" key="6">
    <source>
        <dbReference type="ARBA" id="ARBA00023204"/>
    </source>
</evidence>
<dbReference type="RefSeq" id="WP_258780086.1">
    <property type="nucleotide sequence ID" value="NZ_JANUGP010000015.1"/>
</dbReference>
<name>A0ABT2B505_9ACTN</name>
<evidence type="ECO:0000259" key="9">
    <source>
        <dbReference type="Pfam" id="PF01035"/>
    </source>
</evidence>
<keyword evidence="4 8" id="KW-0808">Transferase</keyword>
<dbReference type="InterPro" id="IPR036388">
    <property type="entry name" value="WH-like_DNA-bd_sf"/>
</dbReference>
<evidence type="ECO:0000313" key="12">
    <source>
        <dbReference type="Proteomes" id="UP001205612"/>
    </source>
</evidence>
<dbReference type="Proteomes" id="UP001205612">
    <property type="component" value="Unassembled WGS sequence"/>
</dbReference>
<dbReference type="CDD" id="cd06445">
    <property type="entry name" value="ATase"/>
    <property type="match status" value="1"/>
</dbReference>
<comment type="function">
    <text evidence="8">Involved in the cellular defense against the biological effects of O6-methylguanine (O6-MeG) and O4-methylthymine (O4-MeT) in DNA. Repairs the methylated nucleobase in DNA by stoichiometrically transferring the methyl group to a cysteine residue in the enzyme. This is a suicide reaction: the enzyme is irreversibly inactivated.</text>
</comment>
<dbReference type="InterPro" id="IPR023546">
    <property type="entry name" value="MGMT"/>
</dbReference>
<feature type="active site" description="Nucleophile; methyl group acceptor" evidence="8">
    <location>
        <position position="178"/>
    </location>
</feature>